<gene>
    <name evidence="9" type="ORF">D3Y59_11175</name>
</gene>
<dbReference type="Pfam" id="PF13426">
    <property type="entry name" value="PAS_9"/>
    <property type="match status" value="1"/>
</dbReference>
<dbReference type="Pfam" id="PF08447">
    <property type="entry name" value="PAS_3"/>
    <property type="match status" value="4"/>
</dbReference>
<dbReference type="EC" id="2.7.13.3" evidence="2"/>
<feature type="domain" description="PAC" evidence="8">
    <location>
        <begin position="849"/>
        <end position="902"/>
    </location>
</feature>
<keyword evidence="10" id="KW-1185">Reference proteome</keyword>
<dbReference type="Pfam" id="PF02518">
    <property type="entry name" value="HATPase_c"/>
    <property type="match status" value="1"/>
</dbReference>
<dbReference type="InterPro" id="IPR003661">
    <property type="entry name" value="HisK_dim/P_dom"/>
</dbReference>
<dbReference type="InterPro" id="IPR013655">
    <property type="entry name" value="PAS_fold_3"/>
</dbReference>
<evidence type="ECO:0000259" key="7">
    <source>
        <dbReference type="PROSITE" id="PS50112"/>
    </source>
</evidence>
<dbReference type="SUPFAM" id="SSF55874">
    <property type="entry name" value="ATPase domain of HSP90 chaperone/DNA topoisomerase II/histidine kinase"/>
    <property type="match status" value="1"/>
</dbReference>
<evidence type="ECO:0000259" key="8">
    <source>
        <dbReference type="PROSITE" id="PS50113"/>
    </source>
</evidence>
<dbReference type="FunFam" id="3.30.450.20:FF:000099">
    <property type="entry name" value="Sensory box sensor histidine kinase"/>
    <property type="match status" value="4"/>
</dbReference>
<dbReference type="Gene3D" id="3.30.565.10">
    <property type="entry name" value="Histidine kinase-like ATPase, C-terminal domain"/>
    <property type="match status" value="1"/>
</dbReference>
<dbReference type="InterPro" id="IPR000014">
    <property type="entry name" value="PAS"/>
</dbReference>
<feature type="domain" description="PAS" evidence="7">
    <location>
        <begin position="776"/>
        <end position="846"/>
    </location>
</feature>
<dbReference type="InterPro" id="IPR003594">
    <property type="entry name" value="HATPase_dom"/>
</dbReference>
<feature type="domain" description="Histidine kinase" evidence="6">
    <location>
        <begin position="920"/>
        <end position="1136"/>
    </location>
</feature>
<dbReference type="InterPro" id="IPR000700">
    <property type="entry name" value="PAS-assoc_C"/>
</dbReference>
<dbReference type="PROSITE" id="PS50113">
    <property type="entry name" value="PAC"/>
    <property type="match status" value="5"/>
</dbReference>
<dbReference type="Gene3D" id="3.30.450.20">
    <property type="entry name" value="PAS domain"/>
    <property type="match status" value="7"/>
</dbReference>
<dbReference type="PROSITE" id="PS50112">
    <property type="entry name" value="PAS"/>
    <property type="match status" value="4"/>
</dbReference>
<dbReference type="Pfam" id="PF08448">
    <property type="entry name" value="PAS_4"/>
    <property type="match status" value="2"/>
</dbReference>
<feature type="domain" description="PAS" evidence="7">
    <location>
        <begin position="261"/>
        <end position="331"/>
    </location>
</feature>
<comment type="catalytic activity">
    <reaction evidence="1">
        <text>ATP + protein L-histidine = ADP + protein N-phospho-L-histidine.</text>
        <dbReference type="EC" id="2.7.13.3"/>
    </reaction>
</comment>
<dbReference type="AlphaFoldDB" id="A0A3B7R2L1"/>
<dbReference type="InterPro" id="IPR036097">
    <property type="entry name" value="HisK_dim/P_sf"/>
</dbReference>
<dbReference type="PROSITE" id="PS50109">
    <property type="entry name" value="HIS_KIN"/>
    <property type="match status" value="1"/>
</dbReference>
<protein>
    <recommendedName>
        <fullName evidence="2">histidine kinase</fullName>
        <ecNumber evidence="2">2.7.13.3</ecNumber>
    </recommendedName>
</protein>
<name>A0A3B7R2L1_9BACT</name>
<dbReference type="GO" id="GO:0000155">
    <property type="term" value="F:phosphorelay sensor kinase activity"/>
    <property type="evidence" value="ECO:0007669"/>
    <property type="project" value="InterPro"/>
</dbReference>
<feature type="domain" description="PAS" evidence="7">
    <location>
        <begin position="646"/>
        <end position="720"/>
    </location>
</feature>
<evidence type="ECO:0000256" key="1">
    <source>
        <dbReference type="ARBA" id="ARBA00000085"/>
    </source>
</evidence>
<keyword evidence="3" id="KW-0597">Phosphoprotein</keyword>
<dbReference type="PANTHER" id="PTHR43304">
    <property type="entry name" value="PHYTOCHROME-LIKE PROTEIN CPH1"/>
    <property type="match status" value="1"/>
</dbReference>
<dbReference type="CDD" id="cd00082">
    <property type="entry name" value="HisKA"/>
    <property type="match status" value="1"/>
</dbReference>
<dbReference type="InterPro" id="IPR001610">
    <property type="entry name" value="PAC"/>
</dbReference>
<dbReference type="OrthoDB" id="9766459at2"/>
<evidence type="ECO:0000313" key="10">
    <source>
        <dbReference type="Proteomes" id="UP000262802"/>
    </source>
</evidence>
<reference evidence="9 10" key="1">
    <citation type="submission" date="2018-09" db="EMBL/GenBank/DDBJ databases">
        <title>Hymenobacter medium sp. nov., isolated from R2A medium.</title>
        <authorList>
            <person name="Yingchao G."/>
        </authorList>
    </citation>
    <scope>NUCLEOTIDE SEQUENCE [LARGE SCALE GENOMIC DNA]</scope>
    <source>
        <strain evidence="10">sh-6</strain>
    </source>
</reference>
<evidence type="ECO:0000256" key="2">
    <source>
        <dbReference type="ARBA" id="ARBA00012438"/>
    </source>
</evidence>
<dbReference type="Proteomes" id="UP000262802">
    <property type="component" value="Chromosome"/>
</dbReference>
<evidence type="ECO:0000256" key="5">
    <source>
        <dbReference type="ARBA" id="ARBA00022777"/>
    </source>
</evidence>
<dbReference type="KEGG" id="hyh:D3Y59_11175"/>
<dbReference type="EMBL" id="CP032317">
    <property type="protein sequence ID" value="AYA37560.1"/>
    <property type="molecule type" value="Genomic_DNA"/>
</dbReference>
<dbReference type="InterPro" id="IPR035965">
    <property type="entry name" value="PAS-like_dom_sf"/>
</dbReference>
<dbReference type="InterPro" id="IPR004358">
    <property type="entry name" value="Sig_transdc_His_kin-like_C"/>
</dbReference>
<dbReference type="SMART" id="SM00086">
    <property type="entry name" value="PAC"/>
    <property type="match status" value="6"/>
</dbReference>
<dbReference type="PRINTS" id="PR00344">
    <property type="entry name" value="BCTRLSENSOR"/>
</dbReference>
<dbReference type="InterPro" id="IPR052162">
    <property type="entry name" value="Sensor_kinase/Photoreceptor"/>
</dbReference>
<dbReference type="SMART" id="SM00387">
    <property type="entry name" value="HATPase_c"/>
    <property type="match status" value="1"/>
</dbReference>
<feature type="domain" description="PAC" evidence="8">
    <location>
        <begin position="334"/>
        <end position="386"/>
    </location>
</feature>
<feature type="domain" description="PAC" evidence="8">
    <location>
        <begin position="593"/>
        <end position="645"/>
    </location>
</feature>
<feature type="domain" description="PAS" evidence="7">
    <location>
        <begin position="26"/>
        <end position="51"/>
    </location>
</feature>
<feature type="domain" description="PAC" evidence="8">
    <location>
        <begin position="723"/>
        <end position="775"/>
    </location>
</feature>
<evidence type="ECO:0000256" key="3">
    <source>
        <dbReference type="ARBA" id="ARBA00022553"/>
    </source>
</evidence>
<dbReference type="CDD" id="cd00130">
    <property type="entry name" value="PAS"/>
    <property type="match status" value="5"/>
</dbReference>
<keyword evidence="5" id="KW-0418">Kinase</keyword>
<evidence type="ECO:0000313" key="9">
    <source>
        <dbReference type="EMBL" id="AYA37560.1"/>
    </source>
</evidence>
<dbReference type="PANTHER" id="PTHR43304:SF1">
    <property type="entry name" value="PAC DOMAIN-CONTAINING PROTEIN"/>
    <property type="match status" value="1"/>
</dbReference>
<dbReference type="Gene3D" id="1.10.287.130">
    <property type="match status" value="1"/>
</dbReference>
<feature type="domain" description="PAC" evidence="8">
    <location>
        <begin position="201"/>
        <end position="253"/>
    </location>
</feature>
<proteinExistence type="predicted"/>
<sequence>MATLPTADFALLFNALPAPYWAICPASGRIIAANEAAAQLLGRSPEQLAGQPATEAFAAHGLAPDAWVQALAAAQQAPAGTRLALGALQLALTPVAEPGGQQPRYLLCRAEATTPPQATAPTAPLHLRLQRLLRQFDQLPMHLVVLRGPDHVIDYLSAQARPFIADNSLGKPARDSHPSPGPAMLALFDEVYRTGELQRVDNVPVAPLNGGAGARYINISLHPLHDSHGRIEGVLMAGLDVTEQLRTQQAAASASAETRRQQEEFRFLAEFIPQLVWATDAAGQQQYANGRWHRYTGQAPAEAAPRSWTAFLHPTEAAAAEQHWQDSLRSGMPYKAECRIGNPEGHYRWYLVQALPLRDGNGSITRWFGTCTDIDDAKRVQQRMLEKDRQLQQILGQVPAYVASLLGPQHICAFATPNFAELLGGRLRVGKPVGSSVPELLEQGLVPMLNEVFASGTTIRQHNYPLTLPQQPAPRYFDFTLQALLDEQGRTQGVLLFAIEVTERVRTQQRSEQLAAEVSRRDEQIRTMTEALPLISYIQQADGHPAYISPQWYAYTGCNPNDAAAAWPQYLHPAERLACMASFERARRQQTPWTGKLRLRRHDGQYRWHLGRTLPMHDEQGRVTQWYGSVIDVHEQLELQERLARSEERFRFLTHSIPQIIWTANAQGHLDYLSPQWFRLTGQDPLDPTLLGPDKGWAQAVHPDDLGPVQQRLAQALADRLPYALEIRLRRRDGQYRWHLARGIPEIDSRGAVLRLYGSSTDIHEQYELHEELRASEAKFRFLADSIPQLVWTLEPDGSVDFLNEGWLEYTGMGVTEVRNDGWAGLVPPTERDKAMGVLNENIRLGRYHQQENRLRRHADGQYRWFLHRARPMRDAEGRILKWFGTSTDIDDYKRFQQELEERNADLMRINQDLDNFVYTASHDLKQPIDNMAGIFAELTRMARYDDPDAPGLAAMFEHSLEQIYDTINDLSELVQVQKLSQQVPAERVNLELLTQEVLQSIREQVRSTGAVVETDFSALPVVLFVRPNLQSVLYNLISNAVKYASPERAPRIRVYSALENEQAVLVVQDNGLGIDLERYGAELFQMFRRFHDHVEGSGMGLYLVQRIVQMHGGRLEVQSQVGQGTTFCIRLPQRLAGAAT</sequence>
<dbReference type="SUPFAM" id="SSF47384">
    <property type="entry name" value="Homodimeric domain of signal transducing histidine kinase"/>
    <property type="match status" value="1"/>
</dbReference>
<dbReference type="InterPro" id="IPR013656">
    <property type="entry name" value="PAS_4"/>
</dbReference>
<evidence type="ECO:0000256" key="4">
    <source>
        <dbReference type="ARBA" id="ARBA00022679"/>
    </source>
</evidence>
<dbReference type="NCBIfam" id="TIGR00229">
    <property type="entry name" value="sensory_box"/>
    <property type="match status" value="4"/>
</dbReference>
<evidence type="ECO:0000259" key="6">
    <source>
        <dbReference type="PROSITE" id="PS50109"/>
    </source>
</evidence>
<dbReference type="RefSeq" id="WP_119445127.1">
    <property type="nucleotide sequence ID" value="NZ_CP032317.1"/>
</dbReference>
<dbReference type="InterPro" id="IPR005467">
    <property type="entry name" value="His_kinase_dom"/>
</dbReference>
<dbReference type="SMART" id="SM00091">
    <property type="entry name" value="PAS"/>
    <property type="match status" value="6"/>
</dbReference>
<dbReference type="SUPFAM" id="SSF55785">
    <property type="entry name" value="PYP-like sensor domain (PAS domain)"/>
    <property type="match status" value="6"/>
</dbReference>
<organism evidence="9 10">
    <name type="scientific">Hymenobacter oligotrophus</name>
    <dbReference type="NCBI Taxonomy" id="2319843"/>
    <lineage>
        <taxon>Bacteria</taxon>
        <taxon>Pseudomonadati</taxon>
        <taxon>Bacteroidota</taxon>
        <taxon>Cytophagia</taxon>
        <taxon>Cytophagales</taxon>
        <taxon>Hymenobacteraceae</taxon>
        <taxon>Hymenobacter</taxon>
    </lineage>
</organism>
<dbReference type="InterPro" id="IPR036890">
    <property type="entry name" value="HATPase_C_sf"/>
</dbReference>
<keyword evidence="4" id="KW-0808">Transferase</keyword>
<accession>A0A3B7R2L1</accession>